<dbReference type="EMBL" id="LHXN01000024">
    <property type="protein sequence ID" value="KXA92914.1"/>
    <property type="molecule type" value="Genomic_DNA"/>
</dbReference>
<reference evidence="2 3" key="1">
    <citation type="journal article" date="2016" name="Sci. Rep.">
        <title>Metabolic traits of an uncultured archaeal lineage -MSBL1- from brine pools of the Red Sea.</title>
        <authorList>
            <person name="Mwirichia R."/>
            <person name="Alam I."/>
            <person name="Rashid M."/>
            <person name="Vinu M."/>
            <person name="Ba-Alawi W."/>
            <person name="Anthony Kamau A."/>
            <person name="Kamanda Ngugi D."/>
            <person name="Goker M."/>
            <person name="Klenk H.P."/>
            <person name="Bajic V."/>
            <person name="Stingl U."/>
        </authorList>
    </citation>
    <scope>NUCLEOTIDE SEQUENCE [LARGE SCALE GENOMIC DNA]</scope>
    <source>
        <strain evidence="2">SCGC-AAA259E17</strain>
    </source>
</reference>
<comment type="caution">
    <text evidence="2">The sequence shown here is derived from an EMBL/GenBank/DDBJ whole genome shotgun (WGS) entry which is preliminary data.</text>
</comment>
<feature type="region of interest" description="Disordered" evidence="1">
    <location>
        <begin position="124"/>
        <end position="143"/>
    </location>
</feature>
<dbReference type="AlphaFoldDB" id="A0A133UFI7"/>
<proteinExistence type="predicted"/>
<gene>
    <name evidence="2" type="ORF">AKJ64_01925</name>
</gene>
<dbReference type="Proteomes" id="UP000070373">
    <property type="component" value="Unassembled WGS sequence"/>
</dbReference>
<evidence type="ECO:0000313" key="3">
    <source>
        <dbReference type="Proteomes" id="UP000070373"/>
    </source>
</evidence>
<organism evidence="2 3">
    <name type="scientific">candidate division MSBL1 archaeon SCGC-AAA259E17</name>
    <dbReference type="NCBI Taxonomy" id="1698263"/>
    <lineage>
        <taxon>Archaea</taxon>
        <taxon>Methanobacteriati</taxon>
        <taxon>Methanobacteriota</taxon>
        <taxon>candidate division MSBL1</taxon>
    </lineage>
</organism>
<keyword evidence="3" id="KW-1185">Reference proteome</keyword>
<evidence type="ECO:0000256" key="1">
    <source>
        <dbReference type="SAM" id="MobiDB-lite"/>
    </source>
</evidence>
<accession>A0A133UFI7</accession>
<sequence length="143" mass="16028">MKNSDGEGFHLIFLIASPPTITKASTPLPIHSNGNSPSGFGGGRRRTLKMYEKPNVDGVFILKLPEYKGNPPRLAIELNPTDSSGNPTKKRSLMTFDMRELETFRELIGEEGLDDLMETIMQVNPEKGKKKRPEEEEEDVIEI</sequence>
<evidence type="ECO:0000313" key="2">
    <source>
        <dbReference type="EMBL" id="KXA92914.1"/>
    </source>
</evidence>
<name>A0A133UFI7_9EURY</name>
<protein>
    <submittedName>
        <fullName evidence="2">Uncharacterized protein</fullName>
    </submittedName>
</protein>